<protein>
    <recommendedName>
        <fullName evidence="5">HSF-type DNA-binding domain-containing protein</fullName>
    </recommendedName>
</protein>
<proteinExistence type="inferred from homology"/>
<feature type="domain" description="HSF-type DNA-binding" evidence="5">
    <location>
        <begin position="25"/>
        <end position="128"/>
    </location>
</feature>
<keyword evidence="3" id="KW-0539">Nucleus</keyword>
<dbReference type="PANTHER" id="PTHR10015:SF427">
    <property type="entry name" value="HEAT SHOCK FACTOR PROTEIN"/>
    <property type="match status" value="1"/>
</dbReference>
<gene>
    <name evidence="6" type="ORF">ACOF00016_LOCUS18578</name>
</gene>
<evidence type="ECO:0000256" key="1">
    <source>
        <dbReference type="ARBA" id="ARBA00004123"/>
    </source>
</evidence>
<dbReference type="EMBL" id="HBIM01025023">
    <property type="protein sequence ID" value="CAE0421968.1"/>
    <property type="molecule type" value="Transcribed_RNA"/>
</dbReference>
<dbReference type="SMART" id="SM00415">
    <property type="entry name" value="HSF"/>
    <property type="match status" value="1"/>
</dbReference>
<evidence type="ECO:0000256" key="4">
    <source>
        <dbReference type="RuleBase" id="RU004020"/>
    </source>
</evidence>
<dbReference type="GO" id="GO:0003700">
    <property type="term" value="F:DNA-binding transcription factor activity"/>
    <property type="evidence" value="ECO:0007669"/>
    <property type="project" value="InterPro"/>
</dbReference>
<dbReference type="Gene3D" id="1.10.10.10">
    <property type="entry name" value="Winged helix-like DNA-binding domain superfamily/Winged helix DNA-binding domain"/>
    <property type="match status" value="1"/>
</dbReference>
<name>A0A7S3LFI1_9STRA</name>
<comment type="similarity">
    <text evidence="4">Belongs to the HSF family.</text>
</comment>
<sequence length="221" mass="24905">MQITMPESTSALASFTFPRTGKRGVPQQFPRRLYEMLDGETKLCEASAAHPRVICWSNSGKAFRIYDTTEFANVVLPKYFRTKKFSSFQRNLNLYGFTKIRRGPDVDMYAHPSFVRDTPHTLLELRKITNGGRKRPTEEVTTKYSSRTVSPLSTLHHHVEHEPTSPVTGIPKIIVPKVQQWGSSTVYSSTVSRPSVLSPVRAADRGKLDLLAMALEQEAAH</sequence>
<accession>A0A7S3LFI1</accession>
<dbReference type="SUPFAM" id="SSF46785">
    <property type="entry name" value="Winged helix' DNA-binding domain"/>
    <property type="match status" value="1"/>
</dbReference>
<dbReference type="InterPro" id="IPR036390">
    <property type="entry name" value="WH_DNA-bd_sf"/>
</dbReference>
<dbReference type="GO" id="GO:0043565">
    <property type="term" value="F:sequence-specific DNA binding"/>
    <property type="evidence" value="ECO:0007669"/>
    <property type="project" value="InterPro"/>
</dbReference>
<dbReference type="Pfam" id="PF00447">
    <property type="entry name" value="HSF_DNA-bind"/>
    <property type="match status" value="1"/>
</dbReference>
<evidence type="ECO:0000313" key="6">
    <source>
        <dbReference type="EMBL" id="CAE0421968.1"/>
    </source>
</evidence>
<comment type="subcellular location">
    <subcellularLocation>
        <location evidence="1">Nucleus</location>
    </subcellularLocation>
</comment>
<dbReference type="InterPro" id="IPR036388">
    <property type="entry name" value="WH-like_DNA-bd_sf"/>
</dbReference>
<dbReference type="InterPro" id="IPR000232">
    <property type="entry name" value="HSF_DNA-bd"/>
</dbReference>
<evidence type="ECO:0000256" key="3">
    <source>
        <dbReference type="ARBA" id="ARBA00023242"/>
    </source>
</evidence>
<keyword evidence="2" id="KW-0238">DNA-binding</keyword>
<evidence type="ECO:0000259" key="5">
    <source>
        <dbReference type="SMART" id="SM00415"/>
    </source>
</evidence>
<evidence type="ECO:0000256" key="2">
    <source>
        <dbReference type="ARBA" id="ARBA00023125"/>
    </source>
</evidence>
<dbReference type="AlphaFoldDB" id="A0A7S3LFI1"/>
<dbReference type="GO" id="GO:0005634">
    <property type="term" value="C:nucleus"/>
    <property type="evidence" value="ECO:0007669"/>
    <property type="project" value="UniProtKB-SubCell"/>
</dbReference>
<reference evidence="6" key="1">
    <citation type="submission" date="2021-01" db="EMBL/GenBank/DDBJ databases">
        <authorList>
            <person name="Corre E."/>
            <person name="Pelletier E."/>
            <person name="Niang G."/>
            <person name="Scheremetjew M."/>
            <person name="Finn R."/>
            <person name="Kale V."/>
            <person name="Holt S."/>
            <person name="Cochrane G."/>
            <person name="Meng A."/>
            <person name="Brown T."/>
            <person name="Cohen L."/>
        </authorList>
    </citation>
    <scope>NUCLEOTIDE SEQUENCE</scope>
    <source>
        <strain evidence="6">CCMP127</strain>
    </source>
</reference>
<dbReference type="PANTHER" id="PTHR10015">
    <property type="entry name" value="HEAT SHOCK TRANSCRIPTION FACTOR"/>
    <property type="match status" value="1"/>
</dbReference>
<organism evidence="6">
    <name type="scientific">Amphora coffeiformis</name>
    <dbReference type="NCBI Taxonomy" id="265554"/>
    <lineage>
        <taxon>Eukaryota</taxon>
        <taxon>Sar</taxon>
        <taxon>Stramenopiles</taxon>
        <taxon>Ochrophyta</taxon>
        <taxon>Bacillariophyta</taxon>
        <taxon>Bacillariophyceae</taxon>
        <taxon>Bacillariophycidae</taxon>
        <taxon>Thalassiophysales</taxon>
        <taxon>Catenulaceae</taxon>
        <taxon>Amphora</taxon>
    </lineage>
</organism>